<organism evidence="2 3">
    <name type="scientific">Riccia sorocarpa</name>
    <dbReference type="NCBI Taxonomy" id="122646"/>
    <lineage>
        <taxon>Eukaryota</taxon>
        <taxon>Viridiplantae</taxon>
        <taxon>Streptophyta</taxon>
        <taxon>Embryophyta</taxon>
        <taxon>Marchantiophyta</taxon>
        <taxon>Marchantiopsida</taxon>
        <taxon>Marchantiidae</taxon>
        <taxon>Marchantiales</taxon>
        <taxon>Ricciaceae</taxon>
        <taxon>Riccia</taxon>
    </lineage>
</organism>
<name>A0ABD3GI35_9MARC</name>
<accession>A0ABD3GI35</accession>
<dbReference type="Pfam" id="PF07911">
    <property type="entry name" value="DUF1677"/>
    <property type="match status" value="1"/>
</dbReference>
<sequence>MASAVAANQSTEASLYRGVSEGTGLAAANLTRTSAADESIEQMQPCECCGVTEECTSAYVGRVRDMFCDRYVCGLCAEAVKEERGRLKSASMEEALQAHMLVCAQFNHAARTDPLVQLAAVAELMRQILRKNSSNPGSPSSSPKRQWRSNATPLRSQSCVAERHTGAADECQFQSVRPEKQR</sequence>
<dbReference type="EMBL" id="JBJQOH010000007">
    <property type="protein sequence ID" value="KAL3678870.1"/>
    <property type="molecule type" value="Genomic_DNA"/>
</dbReference>
<dbReference type="PANTHER" id="PTHR33108:SF14">
    <property type="entry name" value="OS01G0745000 PROTEIN"/>
    <property type="match status" value="1"/>
</dbReference>
<keyword evidence="3" id="KW-1185">Reference proteome</keyword>
<protein>
    <submittedName>
        <fullName evidence="2">Uncharacterized protein</fullName>
    </submittedName>
</protein>
<dbReference type="AlphaFoldDB" id="A0ABD3GI35"/>
<gene>
    <name evidence="2" type="ORF">R1sor_021826</name>
</gene>
<dbReference type="InterPro" id="IPR012876">
    <property type="entry name" value="DUF1677_pln"/>
</dbReference>
<evidence type="ECO:0000313" key="3">
    <source>
        <dbReference type="Proteomes" id="UP001633002"/>
    </source>
</evidence>
<dbReference type="PANTHER" id="PTHR33108">
    <property type="entry name" value="OS01G0745000 PROTEIN"/>
    <property type="match status" value="1"/>
</dbReference>
<feature type="region of interest" description="Disordered" evidence="1">
    <location>
        <begin position="131"/>
        <end position="182"/>
    </location>
</feature>
<reference evidence="2 3" key="1">
    <citation type="submission" date="2024-09" db="EMBL/GenBank/DDBJ databases">
        <title>Chromosome-scale assembly of Riccia sorocarpa.</title>
        <authorList>
            <person name="Paukszto L."/>
        </authorList>
    </citation>
    <scope>NUCLEOTIDE SEQUENCE [LARGE SCALE GENOMIC DNA]</scope>
    <source>
        <strain evidence="2">LP-2024</strain>
        <tissue evidence="2">Aerial parts of the thallus</tissue>
    </source>
</reference>
<evidence type="ECO:0000313" key="2">
    <source>
        <dbReference type="EMBL" id="KAL3678870.1"/>
    </source>
</evidence>
<feature type="compositionally biased region" description="Low complexity" evidence="1">
    <location>
        <begin position="132"/>
        <end position="143"/>
    </location>
</feature>
<comment type="caution">
    <text evidence="2">The sequence shown here is derived from an EMBL/GenBank/DDBJ whole genome shotgun (WGS) entry which is preliminary data.</text>
</comment>
<dbReference type="Proteomes" id="UP001633002">
    <property type="component" value="Unassembled WGS sequence"/>
</dbReference>
<feature type="compositionally biased region" description="Polar residues" evidence="1">
    <location>
        <begin position="148"/>
        <end position="159"/>
    </location>
</feature>
<evidence type="ECO:0000256" key="1">
    <source>
        <dbReference type="SAM" id="MobiDB-lite"/>
    </source>
</evidence>
<proteinExistence type="predicted"/>